<reference evidence="1 2" key="1">
    <citation type="submission" date="2018-08" db="EMBL/GenBank/DDBJ databases">
        <title>Lysobacter sp. zong2l5, whole genome shotgun sequence.</title>
        <authorList>
            <person name="Zhang X."/>
            <person name="Feng G."/>
            <person name="Zhu H."/>
        </authorList>
    </citation>
    <scope>NUCLEOTIDE SEQUENCE [LARGE SCALE GENOMIC DNA]</scope>
    <source>
        <strain evidence="2">zong2l5</strain>
    </source>
</reference>
<proteinExistence type="predicted"/>
<dbReference type="EMBL" id="QTSU01000001">
    <property type="protein sequence ID" value="RDZ28217.1"/>
    <property type="molecule type" value="Genomic_DNA"/>
</dbReference>
<organism evidence="1 2">
    <name type="scientific">Lysobacter silvisoli</name>
    <dbReference type="NCBI Taxonomy" id="2293254"/>
    <lineage>
        <taxon>Bacteria</taxon>
        <taxon>Pseudomonadati</taxon>
        <taxon>Pseudomonadota</taxon>
        <taxon>Gammaproteobacteria</taxon>
        <taxon>Lysobacterales</taxon>
        <taxon>Lysobacteraceae</taxon>
        <taxon>Lysobacter</taxon>
    </lineage>
</organism>
<dbReference type="AlphaFoldDB" id="A0A371K2Y9"/>
<comment type="caution">
    <text evidence="1">The sequence shown here is derived from an EMBL/GenBank/DDBJ whole genome shotgun (WGS) entry which is preliminary data.</text>
</comment>
<name>A0A371K2Y9_9GAMM</name>
<evidence type="ECO:0000313" key="1">
    <source>
        <dbReference type="EMBL" id="RDZ28217.1"/>
    </source>
</evidence>
<protein>
    <submittedName>
        <fullName evidence="1">Uncharacterized protein</fullName>
    </submittedName>
</protein>
<sequence>MADAILQRSPALLELQIEQKGRLRIPGLSQERQASRDILDIACGCEVAALVEVGSPFTRLDSNDAPPLPLTQP</sequence>
<dbReference type="Proteomes" id="UP000264492">
    <property type="component" value="Unassembled WGS sequence"/>
</dbReference>
<gene>
    <name evidence="1" type="ORF">DX914_03465</name>
</gene>
<accession>A0A371K2Y9</accession>
<evidence type="ECO:0000313" key="2">
    <source>
        <dbReference type="Proteomes" id="UP000264492"/>
    </source>
</evidence>
<keyword evidence="2" id="KW-1185">Reference proteome</keyword>